<dbReference type="EMBL" id="UINC01104292">
    <property type="protein sequence ID" value="SVC67330.1"/>
    <property type="molecule type" value="Genomic_DNA"/>
</dbReference>
<sequence length="161" mass="17908">MSVSTHTDSGKLCSCVLQTALEKSKEPTHRNPPSSNPLESPPAPQKRSMKVGLFLFEYDILYALRNFIRQEGRDSISDLNILTGARSAKPKIIRKRLNASSLPNGKGSVLFWIRVNVKVAVLVNVGNDCLGRTFPLLNSVPILEVQRIMMDEVRPDLLKVP</sequence>
<name>A0A382P395_9ZZZZ</name>
<organism evidence="2">
    <name type="scientific">marine metagenome</name>
    <dbReference type="NCBI Taxonomy" id="408172"/>
    <lineage>
        <taxon>unclassified sequences</taxon>
        <taxon>metagenomes</taxon>
        <taxon>ecological metagenomes</taxon>
    </lineage>
</organism>
<evidence type="ECO:0000313" key="2">
    <source>
        <dbReference type="EMBL" id="SVC67330.1"/>
    </source>
</evidence>
<accession>A0A382P395</accession>
<feature type="region of interest" description="Disordered" evidence="1">
    <location>
        <begin position="23"/>
        <end position="45"/>
    </location>
</feature>
<evidence type="ECO:0000256" key="1">
    <source>
        <dbReference type="SAM" id="MobiDB-lite"/>
    </source>
</evidence>
<reference evidence="2" key="1">
    <citation type="submission" date="2018-05" db="EMBL/GenBank/DDBJ databases">
        <authorList>
            <person name="Lanie J.A."/>
            <person name="Ng W.-L."/>
            <person name="Kazmierczak K.M."/>
            <person name="Andrzejewski T.M."/>
            <person name="Davidsen T.M."/>
            <person name="Wayne K.J."/>
            <person name="Tettelin H."/>
            <person name="Glass J.I."/>
            <person name="Rusch D."/>
            <person name="Podicherti R."/>
            <person name="Tsui H.-C.T."/>
            <person name="Winkler M.E."/>
        </authorList>
    </citation>
    <scope>NUCLEOTIDE SEQUENCE</scope>
</reference>
<protein>
    <submittedName>
        <fullName evidence="2">Uncharacterized protein</fullName>
    </submittedName>
</protein>
<proteinExistence type="predicted"/>
<gene>
    <name evidence="2" type="ORF">METZ01_LOCUS320184</name>
</gene>
<dbReference type="AlphaFoldDB" id="A0A382P395"/>